<dbReference type="Gene3D" id="2.30.320.10">
    <property type="entry name" value="YwqG-like"/>
    <property type="match status" value="1"/>
</dbReference>
<dbReference type="AlphaFoldDB" id="U5W4M7"/>
<evidence type="ECO:0000313" key="1">
    <source>
        <dbReference type="EMBL" id="AGZ44158.1"/>
    </source>
</evidence>
<evidence type="ECO:0000313" key="2">
    <source>
        <dbReference type="Proteomes" id="UP000017746"/>
    </source>
</evidence>
<sequence length="260" mass="29003">MGIDLTTYKERFRQVASERQASAAEVERFLAVLRPRVALHEEANDGGVVFRYGGLPRLPEDVEWPGGASFLGALDCAAVPRGELDLPYPESGQLMVFWGGEAHWGDCWGEVIYVADPTTATLRQPPSQVGDVFAPVDYFATPQVRLPYDSGWYDDVAFDGLEGIADAVEKTFSEVFDQFALGGFPNTEAGPEWDKINETPDAISVQEAQQRFALLRSQYRVLLLSDWEPRDQSRINYVIRTQDMAAGRFDTVEMFAEVGH</sequence>
<dbReference type="Proteomes" id="UP000017746">
    <property type="component" value="Chromosome"/>
</dbReference>
<organism evidence="1 2">
    <name type="scientific">Actinoplanes friuliensis DSM 7358</name>
    <dbReference type="NCBI Taxonomy" id="1246995"/>
    <lineage>
        <taxon>Bacteria</taxon>
        <taxon>Bacillati</taxon>
        <taxon>Actinomycetota</taxon>
        <taxon>Actinomycetes</taxon>
        <taxon>Micromonosporales</taxon>
        <taxon>Micromonosporaceae</taxon>
        <taxon>Actinoplanes</taxon>
    </lineage>
</organism>
<dbReference type="STRING" id="1246995.AFR_29485"/>
<evidence type="ECO:0008006" key="3">
    <source>
        <dbReference type="Google" id="ProtNLM"/>
    </source>
</evidence>
<proteinExistence type="predicted"/>
<dbReference type="EMBL" id="CP006272">
    <property type="protein sequence ID" value="AGZ44158.1"/>
    <property type="molecule type" value="Genomic_DNA"/>
</dbReference>
<dbReference type="PATRIC" id="fig|1246995.3.peg.5976"/>
<dbReference type="HOGENOM" id="CLU_056726_2_0_11"/>
<gene>
    <name evidence="1" type="ORF">AFR_29485</name>
</gene>
<accession>U5W4M7</accession>
<keyword evidence="2" id="KW-1185">Reference proteome</keyword>
<dbReference type="eggNOG" id="COG3878">
    <property type="taxonomic scope" value="Bacteria"/>
</dbReference>
<name>U5W4M7_9ACTN</name>
<dbReference type="Pfam" id="PF09234">
    <property type="entry name" value="DUF1963"/>
    <property type="match status" value="1"/>
</dbReference>
<protein>
    <recommendedName>
        <fullName evidence="3">DUF1963 domain-containing protein</fullName>
    </recommendedName>
</protein>
<reference evidence="1 2" key="1">
    <citation type="journal article" date="2014" name="J. Biotechnol.">
        <title>Complete genome sequence of the actinobacterium Actinoplanes friuliensis HAG 010964, producer of the lipopeptide antibiotic friulimycin.</title>
        <authorList>
            <person name="Ruckert C."/>
            <person name="Szczepanowski R."/>
            <person name="Albersmeier A."/>
            <person name="Goesmann A."/>
            <person name="Fischer N."/>
            <person name="Steinkamper A."/>
            <person name="Puhler A."/>
            <person name="Biener R."/>
            <person name="Schwartz D."/>
            <person name="Kalinowski J."/>
        </authorList>
    </citation>
    <scope>NUCLEOTIDE SEQUENCE [LARGE SCALE GENOMIC DNA]</scope>
    <source>
        <strain evidence="1 2">DSM 7358</strain>
    </source>
</reference>
<dbReference type="InterPro" id="IPR035948">
    <property type="entry name" value="YwqG-like_sf"/>
</dbReference>
<dbReference type="InterPro" id="IPR015315">
    <property type="entry name" value="DUF1963"/>
</dbReference>
<dbReference type="SUPFAM" id="SSF103032">
    <property type="entry name" value="Hypothetical protein YwqG"/>
    <property type="match status" value="1"/>
</dbReference>
<dbReference type="KEGG" id="afs:AFR_29485"/>